<proteinExistence type="predicted"/>
<dbReference type="PANTHER" id="PTHR15924">
    <property type="entry name" value="CLE"/>
    <property type="match status" value="1"/>
</dbReference>
<keyword evidence="2" id="KW-1185">Reference proteome</keyword>
<accession>A0ABP1QQF0</accession>
<organism evidence="1 2">
    <name type="scientific">Orchesella dallaii</name>
    <dbReference type="NCBI Taxonomy" id="48710"/>
    <lineage>
        <taxon>Eukaryota</taxon>
        <taxon>Metazoa</taxon>
        <taxon>Ecdysozoa</taxon>
        <taxon>Arthropoda</taxon>
        <taxon>Hexapoda</taxon>
        <taxon>Collembola</taxon>
        <taxon>Entomobryomorpha</taxon>
        <taxon>Entomobryoidea</taxon>
        <taxon>Orchesellidae</taxon>
        <taxon>Orchesellinae</taxon>
        <taxon>Orchesella</taxon>
    </lineage>
</organism>
<dbReference type="Pfam" id="PF10036">
    <property type="entry name" value="RLL"/>
    <property type="match status" value="1"/>
</dbReference>
<gene>
    <name evidence="1" type="ORF">ODALV1_LOCUS14083</name>
</gene>
<evidence type="ECO:0000313" key="2">
    <source>
        <dbReference type="Proteomes" id="UP001642540"/>
    </source>
</evidence>
<dbReference type="Proteomes" id="UP001642540">
    <property type="component" value="Unassembled WGS sequence"/>
</dbReference>
<dbReference type="InterPro" id="IPR019265">
    <property type="entry name" value="RTRAF"/>
</dbReference>
<evidence type="ECO:0000313" key="1">
    <source>
        <dbReference type="EMBL" id="CAL8110249.1"/>
    </source>
</evidence>
<comment type="caution">
    <text evidence="1">The sequence shown here is derived from an EMBL/GenBank/DDBJ whole genome shotgun (WGS) entry which is preliminary data.</text>
</comment>
<sequence>MFRRKLQALDYPTIDGYQPDDESKFRSLVVWLEDQKIRHYVVEERTALRKLDSPNWRQALNKYLQALELGGMVDCSTNAEISDVLLTLGVRYDYCDNVEKFSKASSDIVKSEQRQAPKIVAANPLDKLDFSSPEFITGVNTLADQLKVAKHSNHLVTLEACATLVKTRYSKEAMKNGLHKQKTGNPFPFQEVDQSFDCGDYVLNQAAKILRLLFICDIRDLQTKINECIVAVQTVTANPKTDTRLGKVGF</sequence>
<reference evidence="1 2" key="1">
    <citation type="submission" date="2024-08" db="EMBL/GenBank/DDBJ databases">
        <authorList>
            <person name="Cucini C."/>
            <person name="Frati F."/>
        </authorList>
    </citation>
    <scope>NUCLEOTIDE SEQUENCE [LARGE SCALE GENOMIC DNA]</scope>
</reference>
<dbReference type="EMBL" id="CAXLJM020000043">
    <property type="protein sequence ID" value="CAL8110249.1"/>
    <property type="molecule type" value="Genomic_DNA"/>
</dbReference>
<name>A0ABP1QQF0_9HEXA</name>
<protein>
    <submittedName>
        <fullName evidence="1">Uncharacterized protein</fullName>
    </submittedName>
</protein>